<dbReference type="SMART" id="SM00347">
    <property type="entry name" value="HTH_MARR"/>
    <property type="match status" value="1"/>
</dbReference>
<evidence type="ECO:0000313" key="5">
    <source>
        <dbReference type="EMBL" id="ANN65485.1"/>
    </source>
</evidence>
<gene>
    <name evidence="5" type="ORF">BAU06_03500</name>
</gene>
<protein>
    <recommendedName>
        <fullName evidence="4">HTH marR-type domain-containing protein</fullName>
    </recommendedName>
</protein>
<evidence type="ECO:0000256" key="1">
    <source>
        <dbReference type="ARBA" id="ARBA00023015"/>
    </source>
</evidence>
<name>A0ABM6CNC9_9BORD</name>
<dbReference type="RefSeq" id="WP_066344351.1">
    <property type="nucleotide sequence ID" value="NZ_CBCSFJ010000015.1"/>
</dbReference>
<dbReference type="InterPro" id="IPR036390">
    <property type="entry name" value="WH_DNA-bd_sf"/>
</dbReference>
<accession>A0ABM6CNC9</accession>
<keyword evidence="1" id="KW-0805">Transcription regulation</keyword>
<dbReference type="SUPFAM" id="SSF46785">
    <property type="entry name" value="Winged helix' DNA-binding domain"/>
    <property type="match status" value="1"/>
</dbReference>
<dbReference type="PANTHER" id="PTHR33164:SF105">
    <property type="entry name" value="TRANSCRIPTIONAL REPRESSOR PROTEIN-RELATED"/>
    <property type="match status" value="1"/>
</dbReference>
<sequence>MGDTIPPGVCNNTALRKATRSVTRFYDAHLARTGLRSTQYAILSLLANRGSATMAELAAALCMDRATMGHNLRPLERDGLLTIRIGQHDRRARDVALTARGAALEKQGRAAWRTAQAGFEAAFGAQDAQAMRQLMARIVDLDLPV</sequence>
<evidence type="ECO:0000259" key="4">
    <source>
        <dbReference type="PROSITE" id="PS50995"/>
    </source>
</evidence>
<dbReference type="Proteomes" id="UP000091897">
    <property type="component" value="Chromosome"/>
</dbReference>
<dbReference type="PANTHER" id="PTHR33164">
    <property type="entry name" value="TRANSCRIPTIONAL REGULATOR, MARR FAMILY"/>
    <property type="match status" value="1"/>
</dbReference>
<organism evidence="5 6">
    <name type="scientific">Bordetella bronchialis</name>
    <dbReference type="NCBI Taxonomy" id="463025"/>
    <lineage>
        <taxon>Bacteria</taxon>
        <taxon>Pseudomonadati</taxon>
        <taxon>Pseudomonadota</taxon>
        <taxon>Betaproteobacteria</taxon>
        <taxon>Burkholderiales</taxon>
        <taxon>Alcaligenaceae</taxon>
        <taxon>Bordetella</taxon>
    </lineage>
</organism>
<dbReference type="InterPro" id="IPR000835">
    <property type="entry name" value="HTH_MarR-typ"/>
</dbReference>
<reference evidence="5 6" key="1">
    <citation type="submission" date="2016-06" db="EMBL/GenBank/DDBJ databases">
        <title>Complete genome sequences of Bordetella bronchialis and Bordetella flabilis.</title>
        <authorList>
            <person name="LiPuma J.J."/>
            <person name="Spilker T."/>
        </authorList>
    </citation>
    <scope>NUCLEOTIDE SEQUENCE [LARGE SCALE GENOMIC DNA]</scope>
    <source>
        <strain evidence="5 6">AU3182</strain>
    </source>
</reference>
<feature type="domain" description="HTH marR-type" evidence="4">
    <location>
        <begin position="8"/>
        <end position="140"/>
    </location>
</feature>
<dbReference type="Pfam" id="PF01047">
    <property type="entry name" value="MarR"/>
    <property type="match status" value="1"/>
</dbReference>
<evidence type="ECO:0000256" key="3">
    <source>
        <dbReference type="ARBA" id="ARBA00023163"/>
    </source>
</evidence>
<proteinExistence type="predicted"/>
<evidence type="ECO:0000256" key="2">
    <source>
        <dbReference type="ARBA" id="ARBA00023125"/>
    </source>
</evidence>
<keyword evidence="3" id="KW-0804">Transcription</keyword>
<dbReference type="PROSITE" id="PS01117">
    <property type="entry name" value="HTH_MARR_1"/>
    <property type="match status" value="1"/>
</dbReference>
<dbReference type="Gene3D" id="1.10.10.10">
    <property type="entry name" value="Winged helix-like DNA-binding domain superfamily/Winged helix DNA-binding domain"/>
    <property type="match status" value="1"/>
</dbReference>
<dbReference type="InterPro" id="IPR039422">
    <property type="entry name" value="MarR/SlyA-like"/>
</dbReference>
<dbReference type="InterPro" id="IPR036388">
    <property type="entry name" value="WH-like_DNA-bd_sf"/>
</dbReference>
<keyword evidence="6" id="KW-1185">Reference proteome</keyword>
<dbReference type="EMBL" id="CP016170">
    <property type="protein sequence ID" value="ANN65485.1"/>
    <property type="molecule type" value="Genomic_DNA"/>
</dbReference>
<dbReference type="InterPro" id="IPR023187">
    <property type="entry name" value="Tscrpt_reg_MarR-type_CS"/>
</dbReference>
<evidence type="ECO:0000313" key="6">
    <source>
        <dbReference type="Proteomes" id="UP000091897"/>
    </source>
</evidence>
<dbReference type="PROSITE" id="PS50995">
    <property type="entry name" value="HTH_MARR_2"/>
    <property type="match status" value="1"/>
</dbReference>
<keyword evidence="2" id="KW-0238">DNA-binding</keyword>